<feature type="transmembrane region" description="Helical" evidence="8">
    <location>
        <begin position="89"/>
        <end position="107"/>
    </location>
</feature>
<feature type="transmembrane region" description="Helical" evidence="8">
    <location>
        <begin position="315"/>
        <end position="339"/>
    </location>
</feature>
<evidence type="ECO:0000313" key="9">
    <source>
        <dbReference type="EMBL" id="CAE0306581.1"/>
    </source>
</evidence>
<proteinExistence type="predicted"/>
<evidence type="ECO:0000256" key="1">
    <source>
        <dbReference type="ARBA" id="ARBA00004155"/>
    </source>
</evidence>
<dbReference type="PANTHER" id="PTHR22950:SF244">
    <property type="entry name" value="NEUTRAL AMINO ACID TRANSPORTER 9"/>
    <property type="match status" value="1"/>
</dbReference>
<keyword evidence="6" id="KW-0325">Glycoprotein</keyword>
<keyword evidence="5" id="KW-1015">Disulfide bond</keyword>
<evidence type="ECO:0000256" key="4">
    <source>
        <dbReference type="ARBA" id="ARBA00023053"/>
    </source>
</evidence>
<keyword evidence="8" id="KW-1133">Transmembrane helix</keyword>
<evidence type="ECO:0000256" key="6">
    <source>
        <dbReference type="ARBA" id="ARBA00023180"/>
    </source>
</evidence>
<feature type="transmembrane region" description="Helical" evidence="8">
    <location>
        <begin position="290"/>
        <end position="309"/>
    </location>
</feature>
<evidence type="ECO:0000256" key="2">
    <source>
        <dbReference type="ARBA" id="ARBA00022448"/>
    </source>
</evidence>
<evidence type="ECO:0008006" key="10">
    <source>
        <dbReference type="Google" id="ProtNLM"/>
    </source>
</evidence>
<dbReference type="EMBL" id="HBIE01004805">
    <property type="protein sequence ID" value="CAE0306581.1"/>
    <property type="molecule type" value="Transcribed_RNA"/>
</dbReference>
<name>A0A7S3HVQ8_9SPIT</name>
<feature type="transmembrane region" description="Helical" evidence="8">
    <location>
        <begin position="60"/>
        <end position="77"/>
    </location>
</feature>
<accession>A0A7S3HVQ8</accession>
<keyword evidence="8" id="KW-0812">Transmembrane</keyword>
<keyword evidence="3" id="KW-0029">Amino-acid transport</keyword>
<keyword evidence="4" id="KW-0915">Sodium</keyword>
<protein>
    <recommendedName>
        <fullName evidence="10">Amino acid transporter transmembrane domain-containing protein</fullName>
    </recommendedName>
</protein>
<keyword evidence="7" id="KW-0458">Lysosome</keyword>
<feature type="transmembrane region" description="Helical" evidence="8">
    <location>
        <begin position="413"/>
        <end position="434"/>
    </location>
</feature>
<evidence type="ECO:0000256" key="8">
    <source>
        <dbReference type="SAM" id="Phobius"/>
    </source>
</evidence>
<feature type="transmembrane region" description="Helical" evidence="8">
    <location>
        <begin position="141"/>
        <end position="163"/>
    </location>
</feature>
<evidence type="ECO:0000256" key="7">
    <source>
        <dbReference type="ARBA" id="ARBA00023228"/>
    </source>
</evidence>
<comment type="subcellular location">
    <subcellularLocation>
        <location evidence="1">Lysosome membrane</location>
        <topology evidence="1">Multi-pass membrane protein</topology>
    </subcellularLocation>
</comment>
<sequence>MHRYFPSYGWSISMTCFIVNFYVGIILFFQVLSQSLYPILLFATGQDVAIEMKTDWSQFSLSYTCLIMLGIILLMVLPRNTSYIQKVNAFGVVFVCIFLVFILVTGLKQMATTDYVYSEADFKEALSSASTLEGTDGTYTAFVPLFNSQFTPLMGILGGGYYFHNMSLSMLHNAEKPDHNTRNIAIGFFLVFLTYSLIGVLGVYGFTGQAFSEFAPSVNLIKENCLNMFASDDVTATVIRGCILCQLLCVNTLLFGLLRSQILLLHAGLTKGQDAVANESEIKLSRGKNCLLSFLMTLPPIALAIWYPYVGKLGALIAAFSTMFVIFVLPLATFTKAVYVEQCQSPLKVTSADTDDDFEKILGPECDIIKISPRPINSARADKIIFKKLAFDSEDEVEYNESRKLTSWSYKKVALASSLLATYGIAVFVIQLFYLA</sequence>
<organism evidence="9">
    <name type="scientific">Favella ehrenbergii</name>
    <dbReference type="NCBI Taxonomy" id="182087"/>
    <lineage>
        <taxon>Eukaryota</taxon>
        <taxon>Sar</taxon>
        <taxon>Alveolata</taxon>
        <taxon>Ciliophora</taxon>
        <taxon>Intramacronucleata</taxon>
        <taxon>Spirotrichea</taxon>
        <taxon>Choreotrichia</taxon>
        <taxon>Tintinnida</taxon>
        <taxon>Xystonellidae</taxon>
        <taxon>Favella</taxon>
    </lineage>
</organism>
<evidence type="ECO:0000256" key="3">
    <source>
        <dbReference type="ARBA" id="ARBA00022970"/>
    </source>
</evidence>
<evidence type="ECO:0000256" key="5">
    <source>
        <dbReference type="ARBA" id="ARBA00023157"/>
    </source>
</evidence>
<dbReference type="GO" id="GO:0005765">
    <property type="term" value="C:lysosomal membrane"/>
    <property type="evidence" value="ECO:0007669"/>
    <property type="project" value="UniProtKB-SubCell"/>
</dbReference>
<keyword evidence="8" id="KW-0472">Membrane</keyword>
<reference evidence="9" key="1">
    <citation type="submission" date="2021-01" db="EMBL/GenBank/DDBJ databases">
        <authorList>
            <person name="Corre E."/>
            <person name="Pelletier E."/>
            <person name="Niang G."/>
            <person name="Scheremetjew M."/>
            <person name="Finn R."/>
            <person name="Kale V."/>
            <person name="Holt S."/>
            <person name="Cochrane G."/>
            <person name="Meng A."/>
            <person name="Brown T."/>
            <person name="Cohen L."/>
        </authorList>
    </citation>
    <scope>NUCLEOTIDE SEQUENCE</scope>
    <source>
        <strain evidence="9">Fehren 1</strain>
    </source>
</reference>
<feature type="transmembrane region" description="Helical" evidence="8">
    <location>
        <begin position="184"/>
        <end position="206"/>
    </location>
</feature>
<dbReference type="AlphaFoldDB" id="A0A7S3HVQ8"/>
<feature type="transmembrane region" description="Helical" evidence="8">
    <location>
        <begin position="238"/>
        <end position="258"/>
    </location>
</feature>
<keyword evidence="2" id="KW-0813">Transport</keyword>
<feature type="transmembrane region" description="Helical" evidence="8">
    <location>
        <begin position="12"/>
        <end position="32"/>
    </location>
</feature>
<gene>
    <name evidence="9" type="ORF">FEHR0123_LOCUS1487</name>
</gene>
<dbReference type="PANTHER" id="PTHR22950">
    <property type="entry name" value="AMINO ACID TRANSPORTER"/>
    <property type="match status" value="1"/>
</dbReference>
<dbReference type="GO" id="GO:0015179">
    <property type="term" value="F:L-amino acid transmembrane transporter activity"/>
    <property type="evidence" value="ECO:0007669"/>
    <property type="project" value="TreeGrafter"/>
</dbReference>